<name>A0AAV8WI74_9CUCU</name>
<dbReference type="EMBL" id="JANEYF010005962">
    <property type="protein sequence ID" value="KAJ8926252.1"/>
    <property type="molecule type" value="Genomic_DNA"/>
</dbReference>
<protein>
    <submittedName>
        <fullName evidence="1">Uncharacterized protein</fullName>
    </submittedName>
</protein>
<proteinExistence type="predicted"/>
<comment type="caution">
    <text evidence="1">The sequence shown here is derived from an EMBL/GenBank/DDBJ whole genome shotgun (WGS) entry which is preliminary data.</text>
</comment>
<dbReference type="AlphaFoldDB" id="A0AAV8WI74"/>
<gene>
    <name evidence="1" type="ORF">NQ314_021373</name>
</gene>
<evidence type="ECO:0000313" key="1">
    <source>
        <dbReference type="EMBL" id="KAJ8926252.1"/>
    </source>
</evidence>
<dbReference type="PANTHER" id="PTHR33480">
    <property type="entry name" value="SET DOMAIN-CONTAINING PROTEIN-RELATED"/>
    <property type="match status" value="1"/>
</dbReference>
<dbReference type="Proteomes" id="UP001162156">
    <property type="component" value="Unassembled WGS sequence"/>
</dbReference>
<reference evidence="1" key="1">
    <citation type="journal article" date="2023" name="Insect Mol. Biol.">
        <title>Genome sequencing provides insights into the evolution of gene families encoding plant cell wall-degrading enzymes in longhorned beetles.</title>
        <authorList>
            <person name="Shin N.R."/>
            <person name="Okamura Y."/>
            <person name="Kirsch R."/>
            <person name="Pauchet Y."/>
        </authorList>
    </citation>
    <scope>NUCLEOTIDE SEQUENCE</scope>
    <source>
        <strain evidence="1">RBIC_L_NR</strain>
    </source>
</reference>
<accession>A0AAV8WI74</accession>
<evidence type="ECO:0000313" key="2">
    <source>
        <dbReference type="Proteomes" id="UP001162156"/>
    </source>
</evidence>
<sequence>MTLQQYSSRPKWEDTGTQEIKDSLTPLEKQLASTLTIVKIIGKRGNIVPILLTRDMKQSIDQLISNRVKYGILSHNPYLFAIPNTTVSHLREHDCLKRWCTEAEWESPELITSTKLRKYVATVCQIFNLTENECDWLARHLGKTSVSTGNFIAYRKMQSNLQK</sequence>
<keyword evidence="2" id="KW-1185">Reference proteome</keyword>
<organism evidence="1 2">
    <name type="scientific">Rhamnusium bicolor</name>
    <dbReference type="NCBI Taxonomy" id="1586634"/>
    <lineage>
        <taxon>Eukaryota</taxon>
        <taxon>Metazoa</taxon>
        <taxon>Ecdysozoa</taxon>
        <taxon>Arthropoda</taxon>
        <taxon>Hexapoda</taxon>
        <taxon>Insecta</taxon>
        <taxon>Pterygota</taxon>
        <taxon>Neoptera</taxon>
        <taxon>Endopterygota</taxon>
        <taxon>Coleoptera</taxon>
        <taxon>Polyphaga</taxon>
        <taxon>Cucujiformia</taxon>
        <taxon>Chrysomeloidea</taxon>
        <taxon>Cerambycidae</taxon>
        <taxon>Lepturinae</taxon>
        <taxon>Rhagiini</taxon>
        <taxon>Rhamnusium</taxon>
    </lineage>
</organism>